<dbReference type="Pfam" id="PF00961">
    <property type="entry name" value="LAGLIDADG_1"/>
    <property type="match status" value="1"/>
</dbReference>
<protein>
    <recommendedName>
        <fullName evidence="1">Homing endonuclease LAGLIDADG domain-containing protein</fullName>
    </recommendedName>
</protein>
<name>A0A1G1VFI0_9BACT</name>
<gene>
    <name evidence="2" type="ORF">A3A77_01825</name>
</gene>
<evidence type="ECO:0000313" key="3">
    <source>
        <dbReference type="Proteomes" id="UP000178659"/>
    </source>
</evidence>
<sequence length="206" mass="23798">MVLYKYRTIPREGLFVNKFVAAYIAGFFDGDGSVRLQLQPRKNAKQGFRVRAIISFAQKTGHHQELGWIRKRLEIGYIYTRNDGITELKIEGFKQVENILSQMLPYIRFKKKQAKLVLKALAFLKDSSENILEVAKISDRISQLNYVTVKKRYTSKIVKEYLSQRHTPVTTDPIPILVKERSKISVKENLLNNASPRRKSRGEGIV</sequence>
<accession>A0A1G1VFI0</accession>
<proteinExistence type="predicted"/>
<dbReference type="SUPFAM" id="SSF55608">
    <property type="entry name" value="Homing endonucleases"/>
    <property type="match status" value="1"/>
</dbReference>
<dbReference type="AlphaFoldDB" id="A0A1G1VFI0"/>
<dbReference type="InterPro" id="IPR004860">
    <property type="entry name" value="LAGLIDADG_dom"/>
</dbReference>
<dbReference type="InterPro" id="IPR027434">
    <property type="entry name" value="Homing_endonucl"/>
</dbReference>
<dbReference type="Gene3D" id="3.10.28.10">
    <property type="entry name" value="Homing endonucleases"/>
    <property type="match status" value="1"/>
</dbReference>
<feature type="domain" description="Homing endonuclease LAGLIDADG" evidence="1">
    <location>
        <begin position="24"/>
        <end position="115"/>
    </location>
</feature>
<evidence type="ECO:0000259" key="1">
    <source>
        <dbReference type="Pfam" id="PF00961"/>
    </source>
</evidence>
<reference evidence="2 3" key="1">
    <citation type="journal article" date="2016" name="Nat. Commun.">
        <title>Thousands of microbial genomes shed light on interconnected biogeochemical processes in an aquifer system.</title>
        <authorList>
            <person name="Anantharaman K."/>
            <person name="Brown C.T."/>
            <person name="Hug L.A."/>
            <person name="Sharon I."/>
            <person name="Castelle C.J."/>
            <person name="Probst A.J."/>
            <person name="Thomas B.C."/>
            <person name="Singh A."/>
            <person name="Wilkins M.J."/>
            <person name="Karaoz U."/>
            <person name="Brodie E.L."/>
            <person name="Williams K.H."/>
            <person name="Hubbard S.S."/>
            <person name="Banfield J.F."/>
        </authorList>
    </citation>
    <scope>NUCLEOTIDE SEQUENCE [LARGE SCALE GENOMIC DNA]</scope>
</reference>
<evidence type="ECO:0000313" key="2">
    <source>
        <dbReference type="EMBL" id="OGY14200.1"/>
    </source>
</evidence>
<organism evidence="2 3">
    <name type="scientific">Candidatus Blackburnbacteria bacterium RIFCSPLOWO2_01_FULL_40_20</name>
    <dbReference type="NCBI Taxonomy" id="1797519"/>
    <lineage>
        <taxon>Bacteria</taxon>
        <taxon>Candidatus Blackburniibacteriota</taxon>
    </lineage>
</organism>
<comment type="caution">
    <text evidence="2">The sequence shown here is derived from an EMBL/GenBank/DDBJ whole genome shotgun (WGS) entry which is preliminary data.</text>
</comment>
<dbReference type="EMBL" id="MHCC01000001">
    <property type="protein sequence ID" value="OGY14200.1"/>
    <property type="molecule type" value="Genomic_DNA"/>
</dbReference>
<dbReference type="Proteomes" id="UP000178659">
    <property type="component" value="Unassembled WGS sequence"/>
</dbReference>
<dbReference type="GO" id="GO:0004519">
    <property type="term" value="F:endonuclease activity"/>
    <property type="evidence" value="ECO:0007669"/>
    <property type="project" value="InterPro"/>
</dbReference>